<keyword evidence="2" id="KW-1185">Reference proteome</keyword>
<gene>
    <name evidence="1" type="ORF">AVEN_95554_1</name>
</gene>
<accession>A0A4Y2IK68</accession>
<proteinExistence type="predicted"/>
<sequence>ARWIGRHLCWYPLYQTSAPHRQEDVWPSTYDLTCNRPTYTADLCGIGSRTLNPPAPKPRSYRYVTGGQESLYRFDTFARRGLNFSRLSRCLYKFSCSQAGR</sequence>
<evidence type="ECO:0000313" key="1">
    <source>
        <dbReference type="EMBL" id="GBM77346.1"/>
    </source>
</evidence>
<dbReference type="AlphaFoldDB" id="A0A4Y2IK68"/>
<protein>
    <submittedName>
        <fullName evidence="1">Uncharacterized protein</fullName>
    </submittedName>
</protein>
<dbReference type="Proteomes" id="UP000499080">
    <property type="component" value="Unassembled WGS sequence"/>
</dbReference>
<feature type="non-terminal residue" evidence="1">
    <location>
        <position position="1"/>
    </location>
</feature>
<name>A0A4Y2IK68_ARAVE</name>
<comment type="caution">
    <text evidence="1">The sequence shown here is derived from an EMBL/GenBank/DDBJ whole genome shotgun (WGS) entry which is preliminary data.</text>
</comment>
<organism evidence="1 2">
    <name type="scientific">Araneus ventricosus</name>
    <name type="common">Orbweaver spider</name>
    <name type="synonym">Epeira ventricosa</name>
    <dbReference type="NCBI Taxonomy" id="182803"/>
    <lineage>
        <taxon>Eukaryota</taxon>
        <taxon>Metazoa</taxon>
        <taxon>Ecdysozoa</taxon>
        <taxon>Arthropoda</taxon>
        <taxon>Chelicerata</taxon>
        <taxon>Arachnida</taxon>
        <taxon>Araneae</taxon>
        <taxon>Araneomorphae</taxon>
        <taxon>Entelegynae</taxon>
        <taxon>Araneoidea</taxon>
        <taxon>Araneidae</taxon>
        <taxon>Araneus</taxon>
    </lineage>
</organism>
<dbReference type="EMBL" id="BGPR01106754">
    <property type="protein sequence ID" value="GBM77346.1"/>
    <property type="molecule type" value="Genomic_DNA"/>
</dbReference>
<evidence type="ECO:0000313" key="2">
    <source>
        <dbReference type="Proteomes" id="UP000499080"/>
    </source>
</evidence>
<reference evidence="1 2" key="1">
    <citation type="journal article" date="2019" name="Sci. Rep.">
        <title>Orb-weaving spider Araneus ventricosus genome elucidates the spidroin gene catalogue.</title>
        <authorList>
            <person name="Kono N."/>
            <person name="Nakamura H."/>
            <person name="Ohtoshi R."/>
            <person name="Moran D.A.P."/>
            <person name="Shinohara A."/>
            <person name="Yoshida Y."/>
            <person name="Fujiwara M."/>
            <person name="Mori M."/>
            <person name="Tomita M."/>
            <person name="Arakawa K."/>
        </authorList>
    </citation>
    <scope>NUCLEOTIDE SEQUENCE [LARGE SCALE GENOMIC DNA]</scope>
</reference>